<dbReference type="NCBIfam" id="NF001802">
    <property type="entry name" value="PRK00521.2-5"/>
    <property type="match status" value="1"/>
</dbReference>
<dbReference type="GO" id="GO:0005829">
    <property type="term" value="C:cytosol"/>
    <property type="evidence" value="ECO:0007669"/>
    <property type="project" value="TreeGrafter"/>
</dbReference>
<dbReference type="AlphaFoldDB" id="A0A192D0S9"/>
<dbReference type="KEGG" id="pns:A9D12_00985"/>
<dbReference type="HAMAP" id="MF_00003">
    <property type="entry name" value="RbfA"/>
    <property type="match status" value="1"/>
</dbReference>
<comment type="subunit">
    <text evidence="2">Monomer. Binds 30S ribosomal subunits, but not 50S ribosomal subunits or 70S ribosomes.</text>
</comment>
<keyword evidence="1 2" id="KW-0690">Ribosome biogenesis</keyword>
<name>A0A192D0S9_9SPHN</name>
<sequence>MAAKQTFTTEQQSVRVLKVGERVRHILSELLARGEVHDDVVTAAHISVTEVRMTPDLRHATAYVKPLLGASDEEVVKALRQNTAFLQREVAQRLGLKFAPKLKFRKDESFAEADRIEALLRDPKVLRDLDDEDEAGEGAD</sequence>
<comment type="subcellular location">
    <subcellularLocation>
        <location evidence="2">Cytoplasm</location>
    </subcellularLocation>
</comment>
<evidence type="ECO:0000313" key="3">
    <source>
        <dbReference type="EMBL" id="ANK11755.1"/>
    </source>
</evidence>
<dbReference type="EMBL" id="CP016033">
    <property type="protein sequence ID" value="ANK11755.1"/>
    <property type="molecule type" value="Genomic_DNA"/>
</dbReference>
<proteinExistence type="inferred from homology"/>
<organism evidence="3 4">
    <name type="scientific">Erythrobacter neustonensis</name>
    <dbReference type="NCBI Taxonomy" id="1112"/>
    <lineage>
        <taxon>Bacteria</taxon>
        <taxon>Pseudomonadati</taxon>
        <taxon>Pseudomonadota</taxon>
        <taxon>Alphaproteobacteria</taxon>
        <taxon>Sphingomonadales</taxon>
        <taxon>Erythrobacteraceae</taxon>
        <taxon>Erythrobacter/Porphyrobacter group</taxon>
        <taxon>Erythrobacter</taxon>
    </lineage>
</organism>
<comment type="similarity">
    <text evidence="2">Belongs to the RbfA family.</text>
</comment>
<dbReference type="InterPro" id="IPR020053">
    <property type="entry name" value="Ribosome-bd_factorA_CS"/>
</dbReference>
<evidence type="ECO:0000256" key="1">
    <source>
        <dbReference type="ARBA" id="ARBA00022517"/>
    </source>
</evidence>
<dbReference type="STRING" id="1112.A9D12_00985"/>
<dbReference type="PANTHER" id="PTHR33515:SF1">
    <property type="entry name" value="RIBOSOME-BINDING FACTOR A, CHLOROPLASTIC-RELATED"/>
    <property type="match status" value="1"/>
</dbReference>
<evidence type="ECO:0000256" key="2">
    <source>
        <dbReference type="HAMAP-Rule" id="MF_00003"/>
    </source>
</evidence>
<dbReference type="Pfam" id="PF02033">
    <property type="entry name" value="RBFA"/>
    <property type="match status" value="1"/>
</dbReference>
<dbReference type="InterPro" id="IPR015946">
    <property type="entry name" value="KH_dom-like_a/b"/>
</dbReference>
<dbReference type="PANTHER" id="PTHR33515">
    <property type="entry name" value="RIBOSOME-BINDING FACTOR A, CHLOROPLASTIC-RELATED"/>
    <property type="match status" value="1"/>
</dbReference>
<dbReference type="Proteomes" id="UP000078263">
    <property type="component" value="Chromosome"/>
</dbReference>
<accession>A0A192D0S9</accession>
<dbReference type="OrthoDB" id="9805051at2"/>
<dbReference type="GO" id="GO:0030490">
    <property type="term" value="P:maturation of SSU-rRNA"/>
    <property type="evidence" value="ECO:0007669"/>
    <property type="project" value="UniProtKB-UniRule"/>
</dbReference>
<keyword evidence="4" id="KW-1185">Reference proteome</keyword>
<keyword evidence="2" id="KW-0963">Cytoplasm</keyword>
<protein>
    <recommendedName>
        <fullName evidence="2">Ribosome-binding factor A</fullName>
    </recommendedName>
</protein>
<dbReference type="Gene3D" id="3.30.300.20">
    <property type="match status" value="1"/>
</dbReference>
<gene>
    <name evidence="2" type="primary">rbfA</name>
    <name evidence="3" type="ORF">A9D12_00985</name>
</gene>
<dbReference type="InterPro" id="IPR023799">
    <property type="entry name" value="RbfA_dom_sf"/>
</dbReference>
<evidence type="ECO:0000313" key="4">
    <source>
        <dbReference type="Proteomes" id="UP000078263"/>
    </source>
</evidence>
<dbReference type="GO" id="GO:0043024">
    <property type="term" value="F:ribosomal small subunit binding"/>
    <property type="evidence" value="ECO:0007669"/>
    <property type="project" value="TreeGrafter"/>
</dbReference>
<dbReference type="RefSeq" id="WP_068348840.1">
    <property type="nucleotide sequence ID" value="NZ_CP016033.1"/>
</dbReference>
<dbReference type="PROSITE" id="PS01319">
    <property type="entry name" value="RBFA"/>
    <property type="match status" value="1"/>
</dbReference>
<dbReference type="SUPFAM" id="SSF89919">
    <property type="entry name" value="Ribosome-binding factor A, RbfA"/>
    <property type="match status" value="1"/>
</dbReference>
<dbReference type="NCBIfam" id="TIGR00082">
    <property type="entry name" value="rbfA"/>
    <property type="match status" value="1"/>
</dbReference>
<reference evidence="3 4" key="1">
    <citation type="submission" date="2016-05" db="EMBL/GenBank/DDBJ databases">
        <title>Compelete Genome Sequence of Bacteriochlorophyll-Synthesizing Bacterium Porphyrobacter neustonensis DSM 9434.</title>
        <authorList>
            <person name="Shi X.-L."/>
            <person name="Wu Y.-H."/>
            <person name="Cheng H."/>
            <person name="Xu L."/>
            <person name="Zhang X.-Q."/>
            <person name="Wang C.-S."/>
            <person name="Xu X.-W."/>
        </authorList>
    </citation>
    <scope>NUCLEOTIDE SEQUENCE [LARGE SCALE GENOMIC DNA]</scope>
    <source>
        <strain evidence="3 4">DSM 9434</strain>
    </source>
</reference>
<comment type="function">
    <text evidence="2">One of several proteins that assist in the late maturation steps of the functional core of the 30S ribosomal subunit. Associates with free 30S ribosomal subunits (but not with 30S subunits that are part of 70S ribosomes or polysomes). Required for efficient processing of 16S rRNA. May interact with the 5'-terminal helix region of 16S rRNA.</text>
</comment>
<dbReference type="InterPro" id="IPR000238">
    <property type="entry name" value="RbfA"/>
</dbReference>